<protein>
    <recommendedName>
        <fullName evidence="1">CHK kinase-like domain-containing protein</fullName>
    </recommendedName>
</protein>
<dbReference type="OrthoDB" id="5777157at2759"/>
<dbReference type="InterPro" id="IPR052961">
    <property type="entry name" value="Oxido-Kinase-like_Enzymes"/>
</dbReference>
<dbReference type="EMBL" id="GL379858">
    <property type="protein sequence ID" value="EGT56990.1"/>
    <property type="molecule type" value="Genomic_DNA"/>
</dbReference>
<dbReference type="Gene3D" id="3.90.1200.10">
    <property type="match status" value="1"/>
</dbReference>
<dbReference type="AlphaFoldDB" id="G0NBF1"/>
<dbReference type="InterPro" id="IPR015897">
    <property type="entry name" value="CHK_kinase-like"/>
</dbReference>
<name>G0NBF1_CAEBE</name>
<dbReference type="InterPro" id="IPR011009">
    <property type="entry name" value="Kinase-like_dom_sf"/>
</dbReference>
<sequence>MVSTQPSILETGTGLFGTHVTLEDINDSIRQHIKTENELTPDSKMEVIGDGNGFSSCVILITCQWSIPSEDLPLKIVLKIVSFDHINRLVEKAKLEGVFNISEEDQKKMREYLETSIQRNHNQEINFYEILKCGDAQRLLTPKVYFSRKFSDTNRAKGFIGMEYIEGTDIRHSYENCTVEEVQPILKAIASIQALTFSISNEEFKKIETGAWFKETMGAMMAGDGMKGIYMHTKNKNPERFAERIERLEGYGPKILNFDKAFDLNKYVGITQDVLVHGDLWAANILWANGNNNTYSACKILDYQLTHTGNPAEDLVRFLASTLSGADRQKHWERLLEQFYEYFLDALKEIQKEVPYTLEQLKESYRQFFPVGGLALLALFGPAVEMKMQYMEKSKAEECQKVVMEKLECLLEDVEKFYLESV</sequence>
<dbReference type="Pfam" id="PF07914">
    <property type="entry name" value="DUF1679"/>
    <property type="match status" value="1"/>
</dbReference>
<evidence type="ECO:0000313" key="2">
    <source>
        <dbReference type="EMBL" id="EGT56990.1"/>
    </source>
</evidence>
<dbReference type="Proteomes" id="UP000008068">
    <property type="component" value="Unassembled WGS sequence"/>
</dbReference>
<proteinExistence type="predicted"/>
<feature type="domain" description="CHK kinase-like" evidence="1">
    <location>
        <begin position="159"/>
        <end position="349"/>
    </location>
</feature>
<dbReference type="InterPro" id="IPR012877">
    <property type="entry name" value="Dhs-27"/>
</dbReference>
<evidence type="ECO:0000313" key="3">
    <source>
        <dbReference type="Proteomes" id="UP000008068"/>
    </source>
</evidence>
<dbReference type="FunCoup" id="G0NBF1">
    <property type="interactions" value="5"/>
</dbReference>
<reference evidence="3" key="1">
    <citation type="submission" date="2011-07" db="EMBL/GenBank/DDBJ databases">
        <authorList>
            <consortium name="Caenorhabditis brenneri Sequencing and Analysis Consortium"/>
            <person name="Wilson R.K."/>
        </authorList>
    </citation>
    <scope>NUCLEOTIDE SEQUENCE [LARGE SCALE GENOMIC DNA]</scope>
    <source>
        <strain evidence="3">PB2801</strain>
    </source>
</reference>
<dbReference type="eggNOG" id="ENOG502QVFS">
    <property type="taxonomic scope" value="Eukaryota"/>
</dbReference>
<dbReference type="InParanoid" id="G0NBF1"/>
<dbReference type="OMA" id="ANILWAN"/>
<dbReference type="SUPFAM" id="SSF56112">
    <property type="entry name" value="Protein kinase-like (PK-like)"/>
    <property type="match status" value="1"/>
</dbReference>
<dbReference type="PANTHER" id="PTHR23020:SF42">
    <property type="entry name" value="CHK KINASE-LIKE DOMAIN-CONTAINING PROTEIN"/>
    <property type="match status" value="1"/>
</dbReference>
<dbReference type="SMART" id="SM00587">
    <property type="entry name" value="CHK"/>
    <property type="match status" value="1"/>
</dbReference>
<gene>
    <name evidence="2" type="ORF">CAEBREN_10369</name>
</gene>
<accession>G0NBF1</accession>
<keyword evidence="3" id="KW-1185">Reference proteome</keyword>
<dbReference type="PANTHER" id="PTHR23020">
    <property type="entry name" value="UNCHARACTERIZED NUCLEAR HORMONE RECEPTOR-RELATED"/>
    <property type="match status" value="1"/>
</dbReference>
<dbReference type="HOGENOM" id="CLU_038410_1_0_1"/>
<dbReference type="STRING" id="135651.G0NBF1"/>
<evidence type="ECO:0000259" key="1">
    <source>
        <dbReference type="SMART" id="SM00587"/>
    </source>
</evidence>
<organism evidence="3">
    <name type="scientific">Caenorhabditis brenneri</name>
    <name type="common">Nematode worm</name>
    <dbReference type="NCBI Taxonomy" id="135651"/>
    <lineage>
        <taxon>Eukaryota</taxon>
        <taxon>Metazoa</taxon>
        <taxon>Ecdysozoa</taxon>
        <taxon>Nematoda</taxon>
        <taxon>Chromadorea</taxon>
        <taxon>Rhabditida</taxon>
        <taxon>Rhabditina</taxon>
        <taxon>Rhabditomorpha</taxon>
        <taxon>Rhabditoidea</taxon>
        <taxon>Rhabditidae</taxon>
        <taxon>Peloderinae</taxon>
        <taxon>Caenorhabditis</taxon>
    </lineage>
</organism>